<dbReference type="EMBL" id="PJMY01000003">
    <property type="protein sequence ID" value="PKV92503.1"/>
    <property type="molecule type" value="Genomic_DNA"/>
</dbReference>
<evidence type="ECO:0000313" key="4">
    <source>
        <dbReference type="Proteomes" id="UP000233750"/>
    </source>
</evidence>
<dbReference type="RefSeq" id="WP_101436320.1">
    <property type="nucleotide sequence ID" value="NZ_JACJHR010000110.1"/>
</dbReference>
<gene>
    <name evidence="3" type="ORF">ATK30_3309</name>
    <name evidence="2" type="ORF">H5411_41445</name>
</gene>
<keyword evidence="1" id="KW-0479">Metal-binding</keyword>
<dbReference type="Gene3D" id="1.50.10.20">
    <property type="match status" value="1"/>
</dbReference>
<reference evidence="2 5" key="2">
    <citation type="submission" date="2020-08" db="EMBL/GenBank/DDBJ databases">
        <title>Amycolatopsis echigonensis JCM 21831.</title>
        <authorList>
            <person name="Tedsree N."/>
            <person name="Kuncharoen N."/>
            <person name="Likhitwitayawuid K."/>
            <person name="Tanasupawat S."/>
        </authorList>
    </citation>
    <scope>NUCLEOTIDE SEQUENCE [LARGE SCALE GENOMIC DNA]</scope>
    <source>
        <strain evidence="2 5">JCM 21831</strain>
    </source>
</reference>
<dbReference type="GO" id="GO:0046872">
    <property type="term" value="F:metal ion binding"/>
    <property type="evidence" value="ECO:0007669"/>
    <property type="project" value="UniProtKB-KW"/>
</dbReference>
<feature type="binding site" evidence="1">
    <location>
        <position position="327"/>
    </location>
    <ligand>
        <name>Zn(2+)</name>
        <dbReference type="ChEBI" id="CHEBI:29105"/>
    </ligand>
</feature>
<dbReference type="PRINTS" id="PR01950">
    <property type="entry name" value="LANCSUPER"/>
</dbReference>
<dbReference type="SMART" id="SM01260">
    <property type="entry name" value="LANC_like"/>
    <property type="match status" value="1"/>
</dbReference>
<feature type="binding site" evidence="1">
    <location>
        <position position="277"/>
    </location>
    <ligand>
        <name>Zn(2+)</name>
        <dbReference type="ChEBI" id="CHEBI:29105"/>
    </ligand>
</feature>
<sequence>MTTTREPQTLSDQLAARLAVPVTDPDDHSGREQSLAEGAAGIALLHIERALAGAGSWATAHPWVTAATSRGVSIAADTNLYLGAPAISFLLHAAQADGRHRYQDAVATLEARVRTLAQHRVETAAARASRGEAPNFSEYDLFTGLTGIGRLLLQHNPGADVLEQVLNHLVRLTEPRPDQLPGWWVGHDPDTTIATPGGHANLGLAHGICGVLAFLGTALRRGVTVEGHAEAIARICAHLDTWRHDDDSGPWWPEWLTHDEIRTGRAHQRGPLRPSWCYGTPGIARAQQIAAIAAGDTARQRLAEDALAVCLADSGQLAHVTDTSLCHGWAGLYQTAWRAAQDALSADISQHLPRLAASLSHATSNTSEQAAGFLTGTAGLALAAHTATHDTPPISGWDACLLIT</sequence>
<evidence type="ECO:0000313" key="2">
    <source>
        <dbReference type="EMBL" id="MBB2505572.1"/>
    </source>
</evidence>
<accession>A0A2N3WF59</accession>
<dbReference type="InterPro" id="IPR033889">
    <property type="entry name" value="LanC"/>
</dbReference>
<reference evidence="3 4" key="1">
    <citation type="submission" date="2017-12" db="EMBL/GenBank/DDBJ databases">
        <title>Sequencing the genomes of 1000 Actinobacteria strains.</title>
        <authorList>
            <person name="Klenk H.-P."/>
        </authorList>
    </citation>
    <scope>NUCLEOTIDE SEQUENCE [LARGE SCALE GENOMIC DNA]</scope>
    <source>
        <strain evidence="3 4">DSM 45165</strain>
    </source>
</reference>
<comment type="caution">
    <text evidence="3">The sequence shown here is derived from an EMBL/GenBank/DDBJ whole genome shotgun (WGS) entry which is preliminary data.</text>
</comment>
<dbReference type="InterPro" id="IPR007822">
    <property type="entry name" value="LANC-like"/>
</dbReference>
<evidence type="ECO:0000256" key="1">
    <source>
        <dbReference type="PIRSR" id="PIRSR607822-1"/>
    </source>
</evidence>
<evidence type="ECO:0000313" key="5">
    <source>
        <dbReference type="Proteomes" id="UP000550260"/>
    </source>
</evidence>
<dbReference type="PRINTS" id="PR01955">
    <property type="entry name" value="LANCFRANKIA"/>
</dbReference>
<dbReference type="Proteomes" id="UP000233750">
    <property type="component" value="Unassembled WGS sequence"/>
</dbReference>
<organism evidence="3 4">
    <name type="scientific">Amycolatopsis echigonensis</name>
    <dbReference type="NCBI Taxonomy" id="2576905"/>
    <lineage>
        <taxon>Bacteria</taxon>
        <taxon>Bacillati</taxon>
        <taxon>Actinomycetota</taxon>
        <taxon>Actinomycetes</taxon>
        <taxon>Pseudonocardiales</taxon>
        <taxon>Pseudonocardiaceae</taxon>
        <taxon>Amycolatopsis</taxon>
    </lineage>
</organism>
<dbReference type="CDD" id="cd04793">
    <property type="entry name" value="LanC"/>
    <property type="match status" value="1"/>
</dbReference>
<accession>A0A8E1W8I9</accession>
<dbReference type="Proteomes" id="UP000550260">
    <property type="component" value="Unassembled WGS sequence"/>
</dbReference>
<dbReference type="Pfam" id="PF05147">
    <property type="entry name" value="LANC_like"/>
    <property type="match status" value="1"/>
</dbReference>
<name>A0A2N3WF59_9PSEU</name>
<keyword evidence="4" id="KW-1185">Reference proteome</keyword>
<protein>
    <submittedName>
        <fullName evidence="2">Lanthionine synthetase C family protein</fullName>
    </submittedName>
    <submittedName>
        <fullName evidence="3">Lanthionine synthetase-like protein</fullName>
    </submittedName>
</protein>
<dbReference type="AlphaFoldDB" id="A0A2N3WF59"/>
<dbReference type="EMBL" id="JACJHR010000110">
    <property type="protein sequence ID" value="MBB2505572.1"/>
    <property type="molecule type" value="Genomic_DNA"/>
</dbReference>
<dbReference type="OrthoDB" id="1882482at2"/>
<keyword evidence="1" id="KW-0862">Zinc</keyword>
<evidence type="ECO:0000313" key="3">
    <source>
        <dbReference type="EMBL" id="PKV92503.1"/>
    </source>
</evidence>
<feature type="binding site" evidence="1">
    <location>
        <position position="326"/>
    </location>
    <ligand>
        <name>Zn(2+)</name>
        <dbReference type="ChEBI" id="CHEBI:29105"/>
    </ligand>
</feature>
<dbReference type="GO" id="GO:0031179">
    <property type="term" value="P:peptide modification"/>
    <property type="evidence" value="ECO:0007669"/>
    <property type="project" value="InterPro"/>
</dbReference>
<proteinExistence type="predicted"/>
<dbReference type="SUPFAM" id="SSF158745">
    <property type="entry name" value="LanC-like"/>
    <property type="match status" value="1"/>
</dbReference>